<dbReference type="GO" id="GO:0000139">
    <property type="term" value="C:Golgi membrane"/>
    <property type="evidence" value="ECO:0007669"/>
    <property type="project" value="UniProtKB-SubCell"/>
</dbReference>
<feature type="transmembrane region" description="Helical" evidence="11">
    <location>
        <begin position="299"/>
        <end position="315"/>
    </location>
</feature>
<evidence type="ECO:0000256" key="11">
    <source>
        <dbReference type="SAM" id="Phobius"/>
    </source>
</evidence>
<evidence type="ECO:0000256" key="10">
    <source>
        <dbReference type="RuleBase" id="RU003858"/>
    </source>
</evidence>
<keyword evidence="6 11" id="KW-1133">Transmembrane helix</keyword>
<dbReference type="SMART" id="SM00397">
    <property type="entry name" value="t_SNARE"/>
    <property type="match status" value="1"/>
</dbReference>
<evidence type="ECO:0000256" key="7">
    <source>
        <dbReference type="ARBA" id="ARBA00023034"/>
    </source>
</evidence>
<dbReference type="EMBL" id="HBGB01029808">
    <property type="protein sequence ID" value="CAD9062389.1"/>
    <property type="molecule type" value="Transcribed_RNA"/>
</dbReference>
<evidence type="ECO:0000256" key="6">
    <source>
        <dbReference type="ARBA" id="ARBA00022989"/>
    </source>
</evidence>
<reference evidence="13" key="1">
    <citation type="submission" date="2021-01" db="EMBL/GenBank/DDBJ databases">
        <authorList>
            <person name="Corre E."/>
            <person name="Pelletier E."/>
            <person name="Niang G."/>
            <person name="Scheremetjew M."/>
            <person name="Finn R."/>
            <person name="Kale V."/>
            <person name="Holt S."/>
            <person name="Cochrane G."/>
            <person name="Meng A."/>
            <person name="Brown T."/>
            <person name="Cohen L."/>
        </authorList>
    </citation>
    <scope>NUCLEOTIDE SEQUENCE</scope>
    <source>
        <strain evidence="13">CCMP3346</strain>
    </source>
</reference>
<keyword evidence="9 11" id="KW-0472">Membrane</keyword>
<evidence type="ECO:0000256" key="5">
    <source>
        <dbReference type="ARBA" id="ARBA00022927"/>
    </source>
</evidence>
<dbReference type="InterPro" id="IPR010989">
    <property type="entry name" value="SNARE"/>
</dbReference>
<keyword evidence="7" id="KW-0333">Golgi apparatus</keyword>
<evidence type="ECO:0000256" key="1">
    <source>
        <dbReference type="ARBA" id="ARBA00004409"/>
    </source>
</evidence>
<dbReference type="PROSITE" id="PS50192">
    <property type="entry name" value="T_SNARE"/>
    <property type="match status" value="1"/>
</dbReference>
<comment type="similarity">
    <text evidence="2 10">Belongs to the syntaxin family.</text>
</comment>
<dbReference type="SUPFAM" id="SSF47661">
    <property type="entry name" value="t-snare proteins"/>
    <property type="match status" value="1"/>
</dbReference>
<evidence type="ECO:0000313" key="13">
    <source>
        <dbReference type="EMBL" id="CAD9062389.1"/>
    </source>
</evidence>
<dbReference type="PROSITE" id="PS00914">
    <property type="entry name" value="SYNTAXIN"/>
    <property type="match status" value="1"/>
</dbReference>
<dbReference type="GO" id="GO:0005484">
    <property type="term" value="F:SNAP receptor activity"/>
    <property type="evidence" value="ECO:0007669"/>
    <property type="project" value="InterPro"/>
</dbReference>
<proteinExistence type="inferred from homology"/>
<protein>
    <recommendedName>
        <fullName evidence="12">t-SNARE coiled-coil homology domain-containing protein</fullName>
    </recommendedName>
</protein>
<dbReference type="InterPro" id="IPR006011">
    <property type="entry name" value="Syntaxin_N"/>
</dbReference>
<dbReference type="PANTHER" id="PTHR19957">
    <property type="entry name" value="SYNTAXIN"/>
    <property type="match status" value="1"/>
</dbReference>
<dbReference type="GO" id="GO:0031201">
    <property type="term" value="C:SNARE complex"/>
    <property type="evidence" value="ECO:0007669"/>
    <property type="project" value="TreeGrafter"/>
</dbReference>
<dbReference type="GO" id="GO:0006906">
    <property type="term" value="P:vesicle fusion"/>
    <property type="evidence" value="ECO:0007669"/>
    <property type="project" value="TreeGrafter"/>
</dbReference>
<sequence>MVCGPTRNITSIYIKYRSDHKNKKNRFGISLLGGGSPSHAEAGQQRLLASTSAMAPPRVEEDIQEVEMTQLPPVWVDLIEDAQDDIQKIKDKIATLQQKQQRRLLKVFGEEGSNTSLESEIDNLSHVITALFRQCEGRIHQIQTRGTEMGVTNKEYALRQNAQRSVANQLQKLSQDFRKQQKNYLQELKKRQSGGREIFESASESTTDDFGFSESQVNELETIETDVNARNQEIAHIAQSVADLHNIFKELAVLVIDQGTMLDRIDYNVEQVVMQTEEANVHIAKAEKLQKSGRAMKCILALVIAIFVMLGLLILKHTGHRRLQMADD</sequence>
<dbReference type="SMART" id="SM00503">
    <property type="entry name" value="SynN"/>
    <property type="match status" value="1"/>
</dbReference>
<evidence type="ECO:0000256" key="3">
    <source>
        <dbReference type="ARBA" id="ARBA00022448"/>
    </source>
</evidence>
<dbReference type="PANTHER" id="PTHR19957:SF83">
    <property type="entry name" value="SYNTAXIN-16"/>
    <property type="match status" value="1"/>
</dbReference>
<dbReference type="GO" id="GO:0048278">
    <property type="term" value="P:vesicle docking"/>
    <property type="evidence" value="ECO:0007669"/>
    <property type="project" value="TreeGrafter"/>
</dbReference>
<evidence type="ECO:0000259" key="12">
    <source>
        <dbReference type="PROSITE" id="PS50192"/>
    </source>
</evidence>
<keyword evidence="4 11" id="KW-0812">Transmembrane</keyword>
<gene>
    <name evidence="13" type="ORF">VBRA1451_LOCUS17459</name>
</gene>
<dbReference type="AlphaFoldDB" id="A0A7S1K3J3"/>
<dbReference type="CDD" id="cd15845">
    <property type="entry name" value="SNARE_syntaxin16"/>
    <property type="match status" value="1"/>
</dbReference>
<comment type="subcellular location">
    <subcellularLocation>
        <location evidence="1">Golgi apparatus membrane</location>
        <topology evidence="1">Single-pass type IV membrane protein</topology>
    </subcellularLocation>
</comment>
<keyword evidence="5" id="KW-0653">Protein transport</keyword>
<evidence type="ECO:0000256" key="4">
    <source>
        <dbReference type="ARBA" id="ARBA00022692"/>
    </source>
</evidence>
<evidence type="ECO:0000256" key="2">
    <source>
        <dbReference type="ARBA" id="ARBA00009063"/>
    </source>
</evidence>
<name>A0A7S1K3J3_9ALVE</name>
<organism evidence="13">
    <name type="scientific">Vitrella brassicaformis</name>
    <dbReference type="NCBI Taxonomy" id="1169539"/>
    <lineage>
        <taxon>Eukaryota</taxon>
        <taxon>Sar</taxon>
        <taxon>Alveolata</taxon>
        <taxon>Colpodellida</taxon>
        <taxon>Vitrellaceae</taxon>
        <taxon>Vitrella</taxon>
    </lineage>
</organism>
<evidence type="ECO:0000256" key="8">
    <source>
        <dbReference type="ARBA" id="ARBA00023054"/>
    </source>
</evidence>
<dbReference type="GO" id="GO:0006886">
    <property type="term" value="P:intracellular protein transport"/>
    <property type="evidence" value="ECO:0007669"/>
    <property type="project" value="InterPro"/>
</dbReference>
<dbReference type="Gene3D" id="1.20.58.70">
    <property type="match status" value="1"/>
</dbReference>
<feature type="domain" description="T-SNARE coiled-coil homology" evidence="12">
    <location>
        <begin position="224"/>
        <end position="286"/>
    </location>
</feature>
<accession>A0A7S1K3J3</accession>
<evidence type="ECO:0000256" key="9">
    <source>
        <dbReference type="ARBA" id="ARBA00023136"/>
    </source>
</evidence>
<keyword evidence="3" id="KW-0813">Transport</keyword>
<dbReference type="InterPro" id="IPR006012">
    <property type="entry name" value="Syntaxin/epimorphin_CS"/>
</dbReference>
<dbReference type="InterPro" id="IPR000727">
    <property type="entry name" value="T_SNARE_dom"/>
</dbReference>
<dbReference type="GO" id="GO:0000149">
    <property type="term" value="F:SNARE binding"/>
    <property type="evidence" value="ECO:0007669"/>
    <property type="project" value="TreeGrafter"/>
</dbReference>
<dbReference type="Pfam" id="PF05739">
    <property type="entry name" value="SNARE"/>
    <property type="match status" value="1"/>
</dbReference>
<dbReference type="InterPro" id="IPR045242">
    <property type="entry name" value="Syntaxin"/>
</dbReference>
<keyword evidence="8" id="KW-0175">Coiled coil</keyword>